<sequence>MARFPFVKGRKKSPPPLVLTEHMSKAHKILGSTPINIDSPKPWDDAFSAFSGGTGNSTASSYASSDNDDSDHHVAIASSEGDEWIHDSGIRPAVPESSGFDNANGHGMRDTAHSLRKTQSSSTIRSSYDRSKQLLSVSQQTSSPSMIQGVPSKVHKMLDLESNLATKSKRKPPMLDFSNLRAVSRLSRKASHAPLRTDGTVSTAFESTATLSPTPLAPPTSKPRKIQKRITKGSLASPALERHVPRIAGDRPPGSPMKEAPSLYDHYEQMTLRQLMQEAESLEGEQQAMGLNMEDDEEVDTENDEEPWTAYDSPWLQDILPPTPQTAFMTGLKPAASHHRTTSTTSKMTSSTKRSKTLDRSDLQETSMLMLSDSEEDEEPTLPRSQTTTPSHYSPAATVSRAQSSRASSQASNYKPMRNSKKTSFAPVDTYITLPQSSRLSTDTATPPKVDSRSSTPCTGTASRRTSLTSEVSSASALPPGSNYIQEARAVTMLAGRRPSRVDNGEENSPDGVSFMTSLSPAARRALNLAQTPPEELTPPLSPTSVDFFIRSARSSIDGSGSQNRYMAFTLEEQILFSSLRNKKQYGKEQSAEIAQGSKRNTFAKESIEEENEEDDELFSGMGTIAGEAMLHFGFPVPPSARRRSCFEDALDTSASMSSRASTATSDKLSQSSMGETEDTHRRHQSSLRPSITRVPSRGILKAPGFQRQEPERQETMMDLDEAESTLDISDLAEFGYLAMPSLQTENFESSAKLGSSGGDTMLTQSLLSLDSDAKGMDRAHRLPGAMAPVPEDSELEYEGKDIPRPDSPISPDAFPAVPQIRTTLSSMARLSAVGSTSMMTQPGWWGDDD</sequence>
<feature type="compositionally biased region" description="Polar residues" evidence="1">
    <location>
        <begin position="453"/>
        <end position="476"/>
    </location>
</feature>
<feature type="region of interest" description="Disordered" evidence="1">
    <location>
        <begin position="210"/>
        <end position="229"/>
    </location>
</feature>
<evidence type="ECO:0000313" key="3">
    <source>
        <dbReference type="Proteomes" id="UP000076744"/>
    </source>
</evidence>
<keyword evidence="3" id="KW-1185">Reference proteome</keyword>
<evidence type="ECO:0000313" key="2">
    <source>
        <dbReference type="EMBL" id="OAA64781.1"/>
    </source>
</evidence>
<feature type="compositionally biased region" description="Polar residues" evidence="1">
    <location>
        <begin position="133"/>
        <end position="146"/>
    </location>
</feature>
<dbReference type="EMBL" id="AZHB01000009">
    <property type="protein sequence ID" value="OAA64781.1"/>
    <property type="molecule type" value="Genomic_DNA"/>
</dbReference>
<feature type="compositionally biased region" description="Low complexity" evidence="1">
    <location>
        <begin position="653"/>
        <end position="666"/>
    </location>
</feature>
<dbReference type="STRING" id="1081104.A0A167XBW5"/>
<feature type="compositionally biased region" description="Polar residues" evidence="1">
    <location>
        <begin position="433"/>
        <end position="445"/>
    </location>
</feature>
<comment type="caution">
    <text evidence="2">The sequence shown here is derived from an EMBL/GenBank/DDBJ whole genome shotgun (WGS) entry which is preliminary data.</text>
</comment>
<dbReference type="Proteomes" id="UP000076744">
    <property type="component" value="Unassembled WGS sequence"/>
</dbReference>
<feature type="region of interest" description="Disordered" evidence="1">
    <location>
        <begin position="653"/>
        <end position="717"/>
    </location>
</feature>
<feature type="compositionally biased region" description="Polar residues" evidence="1">
    <location>
        <begin position="383"/>
        <end position="392"/>
    </location>
</feature>
<feature type="compositionally biased region" description="Low complexity" evidence="1">
    <location>
        <begin position="342"/>
        <end position="352"/>
    </location>
</feature>
<organism evidence="2 3">
    <name type="scientific">Cordyceps fumosorosea (strain ARSEF 2679)</name>
    <name type="common">Isaria fumosorosea</name>
    <dbReference type="NCBI Taxonomy" id="1081104"/>
    <lineage>
        <taxon>Eukaryota</taxon>
        <taxon>Fungi</taxon>
        <taxon>Dikarya</taxon>
        <taxon>Ascomycota</taxon>
        <taxon>Pezizomycotina</taxon>
        <taxon>Sordariomycetes</taxon>
        <taxon>Hypocreomycetidae</taxon>
        <taxon>Hypocreales</taxon>
        <taxon>Cordycipitaceae</taxon>
        <taxon>Cordyceps</taxon>
    </lineage>
</organism>
<reference evidence="2 3" key="1">
    <citation type="journal article" date="2016" name="Genome Biol. Evol.">
        <title>Divergent and convergent evolution of fungal pathogenicity.</title>
        <authorList>
            <person name="Shang Y."/>
            <person name="Xiao G."/>
            <person name="Zheng P."/>
            <person name="Cen K."/>
            <person name="Zhan S."/>
            <person name="Wang C."/>
        </authorList>
    </citation>
    <scope>NUCLEOTIDE SEQUENCE [LARGE SCALE GENOMIC DNA]</scope>
    <source>
        <strain evidence="2 3">ARSEF 2679</strain>
    </source>
</reference>
<feature type="compositionally biased region" description="Low complexity" evidence="1">
    <location>
        <begin position="54"/>
        <end position="65"/>
    </location>
</feature>
<accession>A0A167XBW5</accession>
<dbReference type="AlphaFoldDB" id="A0A167XBW5"/>
<feature type="region of interest" description="Disordered" evidence="1">
    <location>
        <begin position="333"/>
        <end position="481"/>
    </location>
</feature>
<gene>
    <name evidence="2" type="ORF">ISF_04191</name>
</gene>
<dbReference type="RefSeq" id="XP_018704753.1">
    <property type="nucleotide sequence ID" value="XM_018847797.1"/>
</dbReference>
<evidence type="ECO:0000256" key="1">
    <source>
        <dbReference type="SAM" id="MobiDB-lite"/>
    </source>
</evidence>
<name>A0A167XBW5_CORFA</name>
<protein>
    <submittedName>
        <fullName evidence="2">Uncharacterized protein</fullName>
    </submittedName>
</protein>
<feature type="region of interest" description="Disordered" evidence="1">
    <location>
        <begin position="797"/>
        <end position="816"/>
    </location>
</feature>
<dbReference type="OrthoDB" id="5244050at2759"/>
<feature type="region of interest" description="Disordered" evidence="1">
    <location>
        <begin position="80"/>
        <end position="150"/>
    </location>
</feature>
<proteinExistence type="predicted"/>
<dbReference type="GeneID" id="30020483"/>
<feature type="region of interest" description="Disordered" evidence="1">
    <location>
        <begin position="54"/>
        <end position="73"/>
    </location>
</feature>
<feature type="compositionally biased region" description="Low complexity" evidence="1">
    <location>
        <begin position="400"/>
        <end position="412"/>
    </location>
</feature>